<dbReference type="GO" id="GO:0005737">
    <property type="term" value="C:cytoplasm"/>
    <property type="evidence" value="ECO:0007669"/>
    <property type="project" value="UniProtKB-SubCell"/>
</dbReference>
<dbReference type="EMBL" id="QLNQ01000028">
    <property type="protein sequence ID" value="RCK57484.1"/>
    <property type="molecule type" value="Genomic_DNA"/>
</dbReference>
<keyword evidence="6" id="KW-0694">RNA-binding</keyword>
<accession>A0A367XV68</accession>
<comment type="similarity">
    <text evidence="1 6">Belongs to the DTD family.</text>
</comment>
<name>A0A367XV68_9ASCO</name>
<dbReference type="GO" id="GO:0000049">
    <property type="term" value="F:tRNA binding"/>
    <property type="evidence" value="ECO:0007669"/>
    <property type="project" value="UniProtKB-KW"/>
</dbReference>
<dbReference type="Proteomes" id="UP000253472">
    <property type="component" value="Unassembled WGS sequence"/>
</dbReference>
<dbReference type="InterPro" id="IPR003732">
    <property type="entry name" value="Daa-tRNA_deacyls_DTD"/>
</dbReference>
<dbReference type="FunFam" id="3.50.80.10:FF:000001">
    <property type="entry name" value="D-aminoacyl-tRNA deacylase"/>
    <property type="match status" value="1"/>
</dbReference>
<dbReference type="PANTHER" id="PTHR10472:SF5">
    <property type="entry name" value="D-AMINOACYL-TRNA DEACYLASE 1"/>
    <property type="match status" value="1"/>
</dbReference>
<dbReference type="CDD" id="cd00563">
    <property type="entry name" value="Dtyr_deacylase"/>
    <property type="match status" value="1"/>
</dbReference>
<dbReference type="STRING" id="5486.A0A367XV68"/>
<gene>
    <name evidence="7" type="primary">DTD1_1</name>
    <name evidence="7" type="ORF">Cantr_06527</name>
</gene>
<comment type="caution">
    <text evidence="7">The sequence shown here is derived from an EMBL/GenBank/DDBJ whole genome shotgun (WGS) entry which is preliminary data.</text>
</comment>
<dbReference type="GO" id="GO:0051500">
    <property type="term" value="F:D-tyrosyl-tRNA(Tyr) deacylase activity"/>
    <property type="evidence" value="ECO:0007669"/>
    <property type="project" value="TreeGrafter"/>
</dbReference>
<evidence type="ECO:0000256" key="5">
    <source>
        <dbReference type="ARBA" id="ARBA00048018"/>
    </source>
</evidence>
<evidence type="ECO:0000256" key="2">
    <source>
        <dbReference type="ARBA" id="ARBA00013056"/>
    </source>
</evidence>
<evidence type="ECO:0000256" key="1">
    <source>
        <dbReference type="ARBA" id="ARBA00009673"/>
    </source>
</evidence>
<keyword evidence="6" id="KW-0378">Hydrolase</keyword>
<comment type="catalytic activity">
    <reaction evidence="5">
        <text>a D-aminoacyl-tRNA + H2O = a tRNA + a D-alpha-amino acid + H(+)</text>
        <dbReference type="Rhea" id="RHEA:13953"/>
        <dbReference type="Rhea" id="RHEA-COMP:10123"/>
        <dbReference type="Rhea" id="RHEA-COMP:10124"/>
        <dbReference type="ChEBI" id="CHEBI:15377"/>
        <dbReference type="ChEBI" id="CHEBI:15378"/>
        <dbReference type="ChEBI" id="CHEBI:59871"/>
        <dbReference type="ChEBI" id="CHEBI:78442"/>
        <dbReference type="ChEBI" id="CHEBI:79333"/>
        <dbReference type="EC" id="3.1.1.96"/>
    </reaction>
</comment>
<comment type="catalytic activity">
    <reaction evidence="4">
        <text>glycyl-tRNA(Ala) + H2O = tRNA(Ala) + glycine + H(+)</text>
        <dbReference type="Rhea" id="RHEA:53744"/>
        <dbReference type="Rhea" id="RHEA-COMP:9657"/>
        <dbReference type="Rhea" id="RHEA-COMP:13640"/>
        <dbReference type="ChEBI" id="CHEBI:15377"/>
        <dbReference type="ChEBI" id="CHEBI:15378"/>
        <dbReference type="ChEBI" id="CHEBI:57305"/>
        <dbReference type="ChEBI" id="CHEBI:78442"/>
        <dbReference type="ChEBI" id="CHEBI:78522"/>
        <dbReference type="EC" id="3.1.1.96"/>
    </reaction>
</comment>
<dbReference type="PANTHER" id="PTHR10472">
    <property type="entry name" value="D-TYROSYL-TRNA TYR DEACYLASE"/>
    <property type="match status" value="1"/>
</dbReference>
<keyword evidence="6" id="KW-0963">Cytoplasm</keyword>
<comment type="subcellular location">
    <subcellularLocation>
        <location evidence="6">Cytoplasm</location>
    </subcellularLocation>
</comment>
<sequence>MRVVIQKVKSASVTVDGKVISSIGKGLMILVGISTTDTEEDIGRLSKKLLSLRIFEDMSQSANPTTKYSGKPWAKSIVDIQGEILSVSQFTLYGTIKKGTKPDFHRAAKGHHAIELYQELLAQLKAGMGEDKVKDGEFGAMMDVALVNDGPVTIVWDTQDNSL</sequence>
<dbReference type="HAMAP" id="MF_00518">
    <property type="entry name" value="Deacylase_Dtd"/>
    <property type="match status" value="1"/>
</dbReference>
<evidence type="ECO:0000313" key="8">
    <source>
        <dbReference type="Proteomes" id="UP000253472"/>
    </source>
</evidence>
<evidence type="ECO:0000256" key="6">
    <source>
        <dbReference type="RuleBase" id="RU003470"/>
    </source>
</evidence>
<dbReference type="Gene3D" id="3.50.80.10">
    <property type="entry name" value="D-tyrosyl-tRNA(Tyr) deacylase"/>
    <property type="match status" value="1"/>
</dbReference>
<dbReference type="EC" id="3.1.1.96" evidence="2 6"/>
<dbReference type="AlphaFoldDB" id="A0A367XV68"/>
<dbReference type="GO" id="GO:0106026">
    <property type="term" value="F:Gly-tRNA(Ala) deacylase activity"/>
    <property type="evidence" value="ECO:0007669"/>
    <property type="project" value="RHEA"/>
</dbReference>
<reference evidence="7 8" key="1">
    <citation type="submission" date="2018-06" db="EMBL/GenBank/DDBJ databases">
        <title>Whole genome sequencing of Candida tropicalis (genome annotated by CSBL at Korea University).</title>
        <authorList>
            <person name="Ahn J."/>
        </authorList>
    </citation>
    <scope>NUCLEOTIDE SEQUENCE [LARGE SCALE GENOMIC DNA]</scope>
    <source>
        <strain evidence="7 8">ATCC 20962</strain>
    </source>
</reference>
<dbReference type="Pfam" id="PF02580">
    <property type="entry name" value="Tyr_Deacylase"/>
    <property type="match status" value="1"/>
</dbReference>
<evidence type="ECO:0000313" key="7">
    <source>
        <dbReference type="EMBL" id="RCK57484.1"/>
    </source>
</evidence>
<dbReference type="NCBIfam" id="TIGR00256">
    <property type="entry name" value="D-aminoacyl-tRNA deacylase"/>
    <property type="match status" value="1"/>
</dbReference>
<keyword evidence="6" id="KW-0820">tRNA-binding</keyword>
<protein>
    <recommendedName>
        <fullName evidence="3 6">D-aminoacyl-tRNA deacylase</fullName>
        <ecNumber evidence="2 6">3.1.1.96</ecNumber>
    </recommendedName>
</protein>
<organism evidence="7 8">
    <name type="scientific">Candida viswanathii</name>
    <dbReference type="NCBI Taxonomy" id="5486"/>
    <lineage>
        <taxon>Eukaryota</taxon>
        <taxon>Fungi</taxon>
        <taxon>Dikarya</taxon>
        <taxon>Ascomycota</taxon>
        <taxon>Saccharomycotina</taxon>
        <taxon>Pichiomycetes</taxon>
        <taxon>Debaryomycetaceae</taxon>
        <taxon>Candida/Lodderomyces clade</taxon>
        <taxon>Candida</taxon>
    </lineage>
</organism>
<dbReference type="InterPro" id="IPR023509">
    <property type="entry name" value="DTD-like_sf"/>
</dbReference>
<evidence type="ECO:0000256" key="3">
    <source>
        <dbReference type="ARBA" id="ARBA00020007"/>
    </source>
</evidence>
<keyword evidence="8" id="KW-1185">Reference proteome</keyword>
<dbReference type="SUPFAM" id="SSF69500">
    <property type="entry name" value="DTD-like"/>
    <property type="match status" value="1"/>
</dbReference>
<evidence type="ECO:0000256" key="4">
    <source>
        <dbReference type="ARBA" id="ARBA00047676"/>
    </source>
</evidence>
<proteinExistence type="inferred from homology"/>
<dbReference type="OrthoDB" id="275783at2759"/>